<gene>
    <name evidence="2" type="ORF">NLI96_g5390</name>
</gene>
<dbReference type="Gene3D" id="1.50.10.20">
    <property type="match status" value="1"/>
</dbReference>
<proteinExistence type="predicted"/>
<comment type="caution">
    <text evidence="2">The sequence shown here is derived from an EMBL/GenBank/DDBJ whole genome shotgun (WGS) entry which is preliminary data.</text>
</comment>
<dbReference type="Proteomes" id="UP001212997">
    <property type="component" value="Unassembled WGS sequence"/>
</dbReference>
<reference evidence="2" key="1">
    <citation type="submission" date="2022-07" db="EMBL/GenBank/DDBJ databases">
        <title>Genome Sequence of Physisporinus lineatus.</title>
        <authorList>
            <person name="Buettner E."/>
        </authorList>
    </citation>
    <scope>NUCLEOTIDE SEQUENCE</scope>
    <source>
        <strain evidence="2">VT162</strain>
    </source>
</reference>
<keyword evidence="3" id="KW-1185">Reference proteome</keyword>
<evidence type="ECO:0000313" key="3">
    <source>
        <dbReference type="Proteomes" id="UP001212997"/>
    </source>
</evidence>
<feature type="region of interest" description="Disordered" evidence="1">
    <location>
        <begin position="226"/>
        <end position="248"/>
    </location>
</feature>
<feature type="region of interest" description="Disordered" evidence="1">
    <location>
        <begin position="263"/>
        <end position="302"/>
    </location>
</feature>
<evidence type="ECO:0000256" key="1">
    <source>
        <dbReference type="SAM" id="MobiDB-lite"/>
    </source>
</evidence>
<organism evidence="2 3">
    <name type="scientific">Meripilus lineatus</name>
    <dbReference type="NCBI Taxonomy" id="2056292"/>
    <lineage>
        <taxon>Eukaryota</taxon>
        <taxon>Fungi</taxon>
        <taxon>Dikarya</taxon>
        <taxon>Basidiomycota</taxon>
        <taxon>Agaricomycotina</taxon>
        <taxon>Agaricomycetes</taxon>
        <taxon>Polyporales</taxon>
        <taxon>Meripilaceae</taxon>
        <taxon>Meripilus</taxon>
    </lineage>
</organism>
<dbReference type="EMBL" id="JANAWD010000175">
    <property type="protein sequence ID" value="KAJ3484812.1"/>
    <property type="molecule type" value="Genomic_DNA"/>
</dbReference>
<evidence type="ECO:0000313" key="2">
    <source>
        <dbReference type="EMBL" id="KAJ3484812.1"/>
    </source>
</evidence>
<protein>
    <submittedName>
        <fullName evidence="2">Uncharacterized protein</fullName>
    </submittedName>
</protein>
<sequence length="373" mass="40105">MHAYRAFGDSFFLQTAMTSWRSLNLYTVTQRDADSGFHVFKDPAILPLCNGATSAGGVFRTRDDTDTEVNGGTVCAFMVISAYLFGATSTAMYHDAASLSAQFIKAQLYNGTIVLHGISLSDCSPNTDVATHNSGLFIEGLSVLTNYTRSEEWTPFKMTLPHSVCPDLTEFQYNALVDLASFPGVNEFSPSWLGPPVSQHLPWGQAAAIDVLNAASDIAPRRRAGISEAPPQNQQSELDTLGPIPGVQPFMSTGIGKAQYYEKALDPPSSSDDMTTEDSSGGAVVHSNRDASSHSSPSHQIPIRSVVSSIELHPELSSDLIPLPPGIPNTRDNSGSSTIAVLLERLNQELAMLPPRVDNSSLDPEEPPEYVGM</sequence>
<accession>A0AAD5YJ20</accession>
<feature type="compositionally biased region" description="Low complexity" evidence="1">
    <location>
        <begin position="266"/>
        <end position="280"/>
    </location>
</feature>
<feature type="compositionally biased region" description="Low complexity" evidence="1">
    <location>
        <begin position="293"/>
        <end position="302"/>
    </location>
</feature>
<dbReference type="AlphaFoldDB" id="A0AAD5YJ20"/>
<name>A0AAD5YJ20_9APHY</name>